<evidence type="ECO:0000256" key="1">
    <source>
        <dbReference type="SAM" id="MobiDB-lite"/>
    </source>
</evidence>
<reference evidence="3 4" key="1">
    <citation type="submission" date="2019-06" db="EMBL/GenBank/DDBJ databases">
        <title>Sequencing the genomes of 1000 actinobacteria strains.</title>
        <authorList>
            <person name="Klenk H.-P."/>
        </authorList>
    </citation>
    <scope>NUCLEOTIDE SEQUENCE [LARGE SCALE GENOMIC DNA]</scope>
    <source>
        <strain evidence="3 4">DSM 18082</strain>
    </source>
</reference>
<protein>
    <submittedName>
        <fullName evidence="3">Uncharacterized protein</fullName>
    </submittedName>
</protein>
<feature type="transmembrane region" description="Helical" evidence="2">
    <location>
        <begin position="91"/>
        <end position="114"/>
    </location>
</feature>
<accession>A0A542ZNP8</accession>
<dbReference type="RefSeq" id="WP_141789639.1">
    <property type="nucleotide sequence ID" value="NZ_BAAAKX010000011.1"/>
</dbReference>
<feature type="transmembrane region" description="Helical" evidence="2">
    <location>
        <begin position="196"/>
        <end position="219"/>
    </location>
</feature>
<gene>
    <name evidence="3" type="ORF">FB474_3340</name>
</gene>
<dbReference type="AlphaFoldDB" id="A0A542ZNP8"/>
<evidence type="ECO:0000313" key="3">
    <source>
        <dbReference type="EMBL" id="TQL61916.1"/>
    </source>
</evidence>
<evidence type="ECO:0000313" key="4">
    <source>
        <dbReference type="Proteomes" id="UP000319514"/>
    </source>
</evidence>
<dbReference type="OrthoDB" id="9949756at2"/>
<evidence type="ECO:0000256" key="2">
    <source>
        <dbReference type="SAM" id="Phobius"/>
    </source>
</evidence>
<feature type="region of interest" description="Disordered" evidence="1">
    <location>
        <begin position="232"/>
        <end position="261"/>
    </location>
</feature>
<name>A0A542ZNP8_9MICO</name>
<dbReference type="Proteomes" id="UP000319514">
    <property type="component" value="Unassembled WGS sequence"/>
</dbReference>
<feature type="transmembrane region" description="Helical" evidence="2">
    <location>
        <begin position="134"/>
        <end position="158"/>
    </location>
</feature>
<keyword evidence="4" id="KW-1185">Reference proteome</keyword>
<feature type="transmembrane region" description="Helical" evidence="2">
    <location>
        <begin position="58"/>
        <end position="79"/>
    </location>
</feature>
<proteinExistence type="predicted"/>
<keyword evidence="2" id="KW-0472">Membrane</keyword>
<feature type="transmembrane region" description="Helical" evidence="2">
    <location>
        <begin position="165"/>
        <end position="184"/>
    </location>
</feature>
<organism evidence="3 4">
    <name type="scientific">Oryzihumus leptocrescens</name>
    <dbReference type="NCBI Taxonomy" id="297536"/>
    <lineage>
        <taxon>Bacteria</taxon>
        <taxon>Bacillati</taxon>
        <taxon>Actinomycetota</taxon>
        <taxon>Actinomycetes</taxon>
        <taxon>Micrococcales</taxon>
        <taxon>Intrasporangiaceae</taxon>
        <taxon>Oryzihumus</taxon>
    </lineage>
</organism>
<sequence>MLKINDSVEFSRTSAAMCLVLGAMCFLAASLVEPAWAPDERAYLREVAAAANRYQASGVLNALGSAATVFGLIGVLHLLRGRRVTLGQLGAGLVIMGSVLMAGHWLIVLVETAGAEVDPDRALDLLTTAQKSPWATLVYVGEVGGLILGWVLMAVGLWTRRATPVWVPVALLLSAAVPLLPSNAPPPGTYQWRTSSQAIAVVSSALLGAALVGLALRILSLPDETWARWQPLSDAPRRRRAPSPTDTAPPAGPLPRHPRHR</sequence>
<keyword evidence="2" id="KW-1133">Transmembrane helix</keyword>
<comment type="caution">
    <text evidence="3">The sequence shown here is derived from an EMBL/GenBank/DDBJ whole genome shotgun (WGS) entry which is preliminary data.</text>
</comment>
<dbReference type="EMBL" id="VFOQ01000001">
    <property type="protein sequence ID" value="TQL61916.1"/>
    <property type="molecule type" value="Genomic_DNA"/>
</dbReference>
<keyword evidence="2" id="KW-0812">Transmembrane</keyword>